<gene>
    <name evidence="1" type="ORF">ACFSKW_29380</name>
</gene>
<proteinExistence type="predicted"/>
<protein>
    <recommendedName>
        <fullName evidence="3">Integrase</fullName>
    </recommendedName>
</protein>
<organism evidence="1 2">
    <name type="scientific">Nonomuraea mangrovi</name>
    <dbReference type="NCBI Taxonomy" id="2316207"/>
    <lineage>
        <taxon>Bacteria</taxon>
        <taxon>Bacillati</taxon>
        <taxon>Actinomycetota</taxon>
        <taxon>Actinomycetes</taxon>
        <taxon>Streptosporangiales</taxon>
        <taxon>Streptosporangiaceae</taxon>
        <taxon>Nonomuraea</taxon>
    </lineage>
</organism>
<evidence type="ECO:0008006" key="3">
    <source>
        <dbReference type="Google" id="ProtNLM"/>
    </source>
</evidence>
<accession>A0ABW4T2X0</accession>
<reference evidence="2" key="1">
    <citation type="journal article" date="2019" name="Int. J. Syst. Evol. Microbiol.">
        <title>The Global Catalogue of Microorganisms (GCM) 10K type strain sequencing project: providing services to taxonomists for standard genome sequencing and annotation.</title>
        <authorList>
            <consortium name="The Broad Institute Genomics Platform"/>
            <consortium name="The Broad Institute Genome Sequencing Center for Infectious Disease"/>
            <person name="Wu L."/>
            <person name="Ma J."/>
        </authorList>
    </citation>
    <scope>NUCLEOTIDE SEQUENCE [LARGE SCALE GENOMIC DNA]</scope>
    <source>
        <strain evidence="2">ICMP 6774ER</strain>
    </source>
</reference>
<dbReference type="Proteomes" id="UP001597368">
    <property type="component" value="Unassembled WGS sequence"/>
</dbReference>
<evidence type="ECO:0000313" key="1">
    <source>
        <dbReference type="EMBL" id="MFD1935589.1"/>
    </source>
</evidence>
<dbReference type="RefSeq" id="WP_379575710.1">
    <property type="nucleotide sequence ID" value="NZ_JBHUFV010000044.1"/>
</dbReference>
<comment type="caution">
    <text evidence="1">The sequence shown here is derived from an EMBL/GenBank/DDBJ whole genome shotgun (WGS) entry which is preliminary data.</text>
</comment>
<sequence>MIDVDEFLSDEQLERLRSFLGHASAETTARYVRSGAAENAAVVECVFDQ</sequence>
<name>A0ABW4T2X0_9ACTN</name>
<dbReference type="EMBL" id="JBHUFV010000044">
    <property type="protein sequence ID" value="MFD1935589.1"/>
    <property type="molecule type" value="Genomic_DNA"/>
</dbReference>
<evidence type="ECO:0000313" key="2">
    <source>
        <dbReference type="Proteomes" id="UP001597368"/>
    </source>
</evidence>
<keyword evidence="2" id="KW-1185">Reference proteome</keyword>